<keyword evidence="2 3" id="KW-0802">TPR repeat</keyword>
<feature type="repeat" description="TPR" evidence="3">
    <location>
        <begin position="156"/>
        <end position="189"/>
    </location>
</feature>
<dbReference type="PANTHER" id="PTHR44858:SF1">
    <property type="entry name" value="UDP-N-ACETYLGLUCOSAMINE--PEPTIDE N-ACETYLGLUCOSAMINYLTRANSFERASE SPINDLY-RELATED"/>
    <property type="match status" value="1"/>
</dbReference>
<dbReference type="RefSeq" id="WP_235295573.1">
    <property type="nucleotide sequence ID" value="NZ_BSOH01000003.1"/>
</dbReference>
<evidence type="ECO:0008006" key="6">
    <source>
        <dbReference type="Google" id="ProtNLM"/>
    </source>
</evidence>
<dbReference type="AlphaFoldDB" id="A0AA37WC61"/>
<proteinExistence type="predicted"/>
<feature type="repeat" description="TPR" evidence="3">
    <location>
        <begin position="122"/>
        <end position="155"/>
    </location>
</feature>
<sequence>MKYFLPLFIIIACSCKKGIDPRSLALSIQSEKLENQNEIINLNEEAIQIDPKNYRAYNNLAIAQLKTKKDTSEVIFNLNRALQLAPKYDIAFYNLVNVYHEFKDYSNVITKGEEYLLNSTNTHIVALVGEAYNYQEQWSKAAKYLEKAVKLDSTRAGTLKELGKAQMFLGNLDIALSNLDKAIELDPNYHQAYNRRAIVYSEIGDYEKALKDYNKSISIHQSGTYFYNRGILFAEKIQNMEKACKDLQSANDLSHKLSLGYYEMHCK</sequence>
<dbReference type="Gene3D" id="1.25.40.10">
    <property type="entry name" value="Tetratricopeptide repeat domain"/>
    <property type="match status" value="3"/>
</dbReference>
<dbReference type="PROSITE" id="PS50005">
    <property type="entry name" value="TPR"/>
    <property type="match status" value="3"/>
</dbReference>
<dbReference type="SUPFAM" id="SSF48452">
    <property type="entry name" value="TPR-like"/>
    <property type="match status" value="1"/>
</dbReference>
<dbReference type="PANTHER" id="PTHR44858">
    <property type="entry name" value="TETRATRICOPEPTIDE REPEAT PROTEIN 6"/>
    <property type="match status" value="1"/>
</dbReference>
<protein>
    <recommendedName>
        <fullName evidence="6">Tetratricopeptide repeat protein</fullName>
    </recommendedName>
</protein>
<keyword evidence="1" id="KW-0677">Repeat</keyword>
<dbReference type="EMBL" id="BSOH01000003">
    <property type="protein sequence ID" value="GLR16166.1"/>
    <property type="molecule type" value="Genomic_DNA"/>
</dbReference>
<name>A0AA37WC61_9BACT</name>
<dbReference type="Pfam" id="PF13431">
    <property type="entry name" value="TPR_17"/>
    <property type="match status" value="2"/>
</dbReference>
<reference evidence="4" key="2">
    <citation type="submission" date="2023-01" db="EMBL/GenBank/DDBJ databases">
        <title>Draft genome sequence of Portibacter lacus strain NBRC 108769.</title>
        <authorList>
            <person name="Sun Q."/>
            <person name="Mori K."/>
        </authorList>
    </citation>
    <scope>NUCLEOTIDE SEQUENCE</scope>
    <source>
        <strain evidence="4">NBRC 108769</strain>
    </source>
</reference>
<accession>A0AA37WC61</accession>
<dbReference type="InterPro" id="IPR019734">
    <property type="entry name" value="TPR_rpt"/>
</dbReference>
<evidence type="ECO:0000256" key="1">
    <source>
        <dbReference type="ARBA" id="ARBA00022737"/>
    </source>
</evidence>
<organism evidence="4 5">
    <name type="scientific">Portibacter lacus</name>
    <dbReference type="NCBI Taxonomy" id="1099794"/>
    <lineage>
        <taxon>Bacteria</taxon>
        <taxon>Pseudomonadati</taxon>
        <taxon>Bacteroidota</taxon>
        <taxon>Saprospiria</taxon>
        <taxon>Saprospirales</taxon>
        <taxon>Haliscomenobacteraceae</taxon>
        <taxon>Portibacter</taxon>
    </lineage>
</organism>
<dbReference type="InterPro" id="IPR011990">
    <property type="entry name" value="TPR-like_helical_dom_sf"/>
</dbReference>
<comment type="caution">
    <text evidence="4">The sequence shown here is derived from an EMBL/GenBank/DDBJ whole genome shotgun (WGS) entry which is preliminary data.</text>
</comment>
<reference evidence="4" key="1">
    <citation type="journal article" date="2014" name="Int. J. Syst. Evol. Microbiol.">
        <title>Complete genome sequence of Corynebacterium casei LMG S-19264T (=DSM 44701T), isolated from a smear-ripened cheese.</title>
        <authorList>
            <consortium name="US DOE Joint Genome Institute (JGI-PGF)"/>
            <person name="Walter F."/>
            <person name="Albersmeier A."/>
            <person name="Kalinowski J."/>
            <person name="Ruckert C."/>
        </authorList>
    </citation>
    <scope>NUCLEOTIDE SEQUENCE</scope>
    <source>
        <strain evidence="4">NBRC 108769</strain>
    </source>
</reference>
<dbReference type="PROSITE" id="PS51257">
    <property type="entry name" value="PROKAR_LIPOPROTEIN"/>
    <property type="match status" value="1"/>
</dbReference>
<feature type="repeat" description="TPR" evidence="3">
    <location>
        <begin position="190"/>
        <end position="223"/>
    </location>
</feature>
<evidence type="ECO:0000313" key="5">
    <source>
        <dbReference type="Proteomes" id="UP001156666"/>
    </source>
</evidence>
<evidence type="ECO:0000256" key="3">
    <source>
        <dbReference type="PROSITE-ProRule" id="PRU00339"/>
    </source>
</evidence>
<evidence type="ECO:0000313" key="4">
    <source>
        <dbReference type="EMBL" id="GLR16166.1"/>
    </source>
</evidence>
<gene>
    <name evidence="4" type="ORF">GCM10007940_07810</name>
</gene>
<evidence type="ECO:0000256" key="2">
    <source>
        <dbReference type="ARBA" id="ARBA00022803"/>
    </source>
</evidence>
<dbReference type="InterPro" id="IPR050498">
    <property type="entry name" value="Ycf3"/>
</dbReference>
<keyword evidence="5" id="KW-1185">Reference proteome</keyword>
<dbReference type="Proteomes" id="UP001156666">
    <property type="component" value="Unassembled WGS sequence"/>
</dbReference>
<dbReference type="SMART" id="SM00028">
    <property type="entry name" value="TPR"/>
    <property type="match status" value="4"/>
</dbReference>